<keyword evidence="1" id="KW-0732">Signal</keyword>
<evidence type="ECO:0000259" key="2">
    <source>
        <dbReference type="SMART" id="SM00198"/>
    </source>
</evidence>
<dbReference type="Pfam" id="PF00188">
    <property type="entry name" value="CAP"/>
    <property type="match status" value="1"/>
</dbReference>
<dbReference type="InterPro" id="IPR018244">
    <property type="entry name" value="Allrgn_V5/Tpx1_CS"/>
</dbReference>
<dbReference type="PROSITE" id="PS01009">
    <property type="entry name" value="CRISP_1"/>
    <property type="match status" value="1"/>
</dbReference>
<evidence type="ECO:0000256" key="1">
    <source>
        <dbReference type="SAM" id="SignalP"/>
    </source>
</evidence>
<dbReference type="PANTHER" id="PTHR10334">
    <property type="entry name" value="CYSTEINE-RICH SECRETORY PROTEIN-RELATED"/>
    <property type="match status" value="1"/>
</dbReference>
<accession>A0A8H4R0F4</accession>
<dbReference type="Proteomes" id="UP000521872">
    <property type="component" value="Unassembled WGS sequence"/>
</dbReference>
<dbReference type="PROSITE" id="PS51257">
    <property type="entry name" value="PROKAR_LIPOPROTEIN"/>
    <property type="match status" value="1"/>
</dbReference>
<gene>
    <name evidence="3" type="ORF">D9613_000959</name>
</gene>
<feature type="domain" description="SCP" evidence="2">
    <location>
        <begin position="47"/>
        <end position="184"/>
    </location>
</feature>
<dbReference type="GO" id="GO:0005576">
    <property type="term" value="C:extracellular region"/>
    <property type="evidence" value="ECO:0007669"/>
    <property type="project" value="InterPro"/>
</dbReference>
<dbReference type="EMBL" id="JAACJL010000015">
    <property type="protein sequence ID" value="KAF4621049.1"/>
    <property type="molecule type" value="Genomic_DNA"/>
</dbReference>
<dbReference type="SUPFAM" id="SSF55797">
    <property type="entry name" value="PR-1-like"/>
    <property type="match status" value="1"/>
</dbReference>
<dbReference type="InterPro" id="IPR014044">
    <property type="entry name" value="CAP_dom"/>
</dbReference>
<dbReference type="AlphaFoldDB" id="A0A8H4R0F4"/>
<proteinExistence type="predicted"/>
<dbReference type="InterPro" id="IPR001283">
    <property type="entry name" value="CRISP-related"/>
</dbReference>
<dbReference type="PRINTS" id="PR00837">
    <property type="entry name" value="V5TPXLIKE"/>
</dbReference>
<protein>
    <recommendedName>
        <fullName evidence="2">SCP domain-containing protein</fullName>
    </recommendedName>
</protein>
<organism evidence="3 4">
    <name type="scientific">Agrocybe pediades</name>
    <dbReference type="NCBI Taxonomy" id="84607"/>
    <lineage>
        <taxon>Eukaryota</taxon>
        <taxon>Fungi</taxon>
        <taxon>Dikarya</taxon>
        <taxon>Basidiomycota</taxon>
        <taxon>Agaricomycotina</taxon>
        <taxon>Agaricomycetes</taxon>
        <taxon>Agaricomycetidae</taxon>
        <taxon>Agaricales</taxon>
        <taxon>Agaricineae</taxon>
        <taxon>Strophariaceae</taxon>
        <taxon>Agrocybe</taxon>
    </lineage>
</organism>
<name>A0A8H4R0F4_9AGAR</name>
<dbReference type="PROSITE" id="PS01010">
    <property type="entry name" value="CRISP_2"/>
    <property type="match status" value="1"/>
</dbReference>
<dbReference type="SMART" id="SM00198">
    <property type="entry name" value="SCP"/>
    <property type="match status" value="1"/>
</dbReference>
<comment type="caution">
    <text evidence="3">The sequence shown here is derived from an EMBL/GenBank/DDBJ whole genome shotgun (WGS) entry which is preliminary data.</text>
</comment>
<evidence type="ECO:0000313" key="4">
    <source>
        <dbReference type="Proteomes" id="UP000521872"/>
    </source>
</evidence>
<sequence length="187" mass="19818">MLKITTSVFAAIGTLSCAFASPLGPDSSLQGHIYKLANTASNDNVLDARDAWSDRVVSLHNTYRAQYGADPLHWDGNLYSGALAWAQKCVFSHSGGSYGENLYAAAPGTGDTLAEGLSSWMSEAAKYNYNDPVFSTNTGHFTQVVWKSTTGVACAVANCASGTIFGQSSQFLVCRYSPPGNYAGEFA</sequence>
<dbReference type="CDD" id="cd05382">
    <property type="entry name" value="CAP_GAPR1-like"/>
    <property type="match status" value="1"/>
</dbReference>
<dbReference type="Gene3D" id="3.40.33.10">
    <property type="entry name" value="CAP"/>
    <property type="match status" value="1"/>
</dbReference>
<dbReference type="InterPro" id="IPR035940">
    <property type="entry name" value="CAP_sf"/>
</dbReference>
<evidence type="ECO:0000313" key="3">
    <source>
        <dbReference type="EMBL" id="KAF4621049.1"/>
    </source>
</evidence>
<feature type="signal peptide" evidence="1">
    <location>
        <begin position="1"/>
        <end position="20"/>
    </location>
</feature>
<reference evidence="3 4" key="1">
    <citation type="submission" date="2019-12" db="EMBL/GenBank/DDBJ databases">
        <authorList>
            <person name="Floudas D."/>
            <person name="Bentzer J."/>
            <person name="Ahren D."/>
            <person name="Johansson T."/>
            <person name="Persson P."/>
            <person name="Tunlid A."/>
        </authorList>
    </citation>
    <scope>NUCLEOTIDE SEQUENCE [LARGE SCALE GENOMIC DNA]</scope>
    <source>
        <strain evidence="3 4">CBS 102.39</strain>
    </source>
</reference>
<feature type="chain" id="PRO_5034457096" description="SCP domain-containing protein" evidence="1">
    <location>
        <begin position="21"/>
        <end position="187"/>
    </location>
</feature>
<dbReference type="InterPro" id="IPR034113">
    <property type="entry name" value="SCP_GAPR1-like"/>
</dbReference>
<keyword evidence="4" id="KW-1185">Reference proteome</keyword>